<accession>A0A2P5I1G4</accession>
<keyword evidence="2" id="KW-1185">Reference proteome</keyword>
<dbReference type="AlphaFoldDB" id="A0A2P5I1G4"/>
<dbReference type="EMBL" id="MAVT02000379">
    <property type="protein sequence ID" value="POS76353.1"/>
    <property type="molecule type" value="Genomic_DNA"/>
</dbReference>
<dbReference type="Proteomes" id="UP000094444">
    <property type="component" value="Unassembled WGS sequence"/>
</dbReference>
<sequence length="142" mass="15321">MTSDVMPYSGDEHTARFLTADGETANICPRHTLARLSLPERTSRPICRPSGPCYSHASIQTRRPSNGTCYPFVILLPGSVDDGRYKVEKAATIVQLFTIPSASHAHLRRRGGEAAVAAVLSALRAEGFATDVLGLRVITLDT</sequence>
<name>A0A2P5I1G4_DIAHE</name>
<reference evidence="1" key="1">
    <citation type="submission" date="2017-09" db="EMBL/GenBank/DDBJ databases">
        <title>Polyketide synthases of a Diaporthe helianthi virulent isolate.</title>
        <authorList>
            <person name="Baroncelli R."/>
        </authorList>
    </citation>
    <scope>NUCLEOTIDE SEQUENCE [LARGE SCALE GENOMIC DNA]</scope>
    <source>
        <strain evidence="1">7/96</strain>
    </source>
</reference>
<dbReference type="InParanoid" id="A0A2P5I1G4"/>
<evidence type="ECO:0000313" key="2">
    <source>
        <dbReference type="Proteomes" id="UP000094444"/>
    </source>
</evidence>
<organism evidence="1 2">
    <name type="scientific">Diaporthe helianthi</name>
    <dbReference type="NCBI Taxonomy" id="158607"/>
    <lineage>
        <taxon>Eukaryota</taxon>
        <taxon>Fungi</taxon>
        <taxon>Dikarya</taxon>
        <taxon>Ascomycota</taxon>
        <taxon>Pezizomycotina</taxon>
        <taxon>Sordariomycetes</taxon>
        <taxon>Sordariomycetidae</taxon>
        <taxon>Diaporthales</taxon>
        <taxon>Diaporthaceae</taxon>
        <taxon>Diaporthe</taxon>
    </lineage>
</organism>
<evidence type="ECO:0000313" key="1">
    <source>
        <dbReference type="EMBL" id="POS76353.1"/>
    </source>
</evidence>
<comment type="caution">
    <text evidence="1">The sequence shown here is derived from an EMBL/GenBank/DDBJ whole genome shotgun (WGS) entry which is preliminary data.</text>
</comment>
<dbReference type="OrthoDB" id="41532at2759"/>
<gene>
    <name evidence="1" type="ORF">DHEL01_v205249</name>
</gene>
<proteinExistence type="predicted"/>
<protein>
    <submittedName>
        <fullName evidence="1">Uncharacterized protein</fullName>
    </submittedName>
</protein>